<dbReference type="AlphaFoldDB" id="V4A732"/>
<evidence type="ECO:0000313" key="9">
    <source>
        <dbReference type="EMBL" id="ESO99743.1"/>
    </source>
</evidence>
<keyword evidence="5" id="KW-0833">Ubl conjugation pathway</keyword>
<dbReference type="GO" id="GO:0006508">
    <property type="term" value="P:proteolysis"/>
    <property type="evidence" value="ECO:0007669"/>
    <property type="project" value="UniProtKB-KW"/>
</dbReference>
<comment type="similarity">
    <text evidence="2">Belongs to the peptidase C19 family.</text>
</comment>
<evidence type="ECO:0000256" key="1">
    <source>
        <dbReference type="ARBA" id="ARBA00000707"/>
    </source>
</evidence>
<evidence type="ECO:0000256" key="5">
    <source>
        <dbReference type="ARBA" id="ARBA00022786"/>
    </source>
</evidence>
<evidence type="ECO:0000256" key="3">
    <source>
        <dbReference type="ARBA" id="ARBA00012759"/>
    </source>
</evidence>
<keyword evidence="4" id="KW-0645">Protease</keyword>
<dbReference type="HOGENOM" id="CLU_1954195_0_0_1"/>
<dbReference type="Gene3D" id="3.90.70.10">
    <property type="entry name" value="Cysteine proteinases"/>
    <property type="match status" value="1"/>
</dbReference>
<protein>
    <recommendedName>
        <fullName evidence="3">ubiquitinyl hydrolase 1</fullName>
        <ecNumber evidence="3">3.4.19.12</ecNumber>
    </recommendedName>
</protein>
<dbReference type="CTD" id="20243803"/>
<dbReference type="InterPro" id="IPR029346">
    <property type="entry name" value="USP_C"/>
</dbReference>
<dbReference type="OrthoDB" id="289038at2759"/>
<keyword evidence="6" id="KW-0378">Hydrolase</keyword>
<keyword evidence="10" id="KW-1185">Reference proteome</keyword>
<dbReference type="EMBL" id="KB200928">
    <property type="protein sequence ID" value="ESO99743.1"/>
    <property type="molecule type" value="Genomic_DNA"/>
</dbReference>
<evidence type="ECO:0000256" key="4">
    <source>
        <dbReference type="ARBA" id="ARBA00022670"/>
    </source>
</evidence>
<accession>V4A732</accession>
<gene>
    <name evidence="9" type="ORF">LOTGIDRAFT_176495</name>
</gene>
<evidence type="ECO:0000259" key="8">
    <source>
        <dbReference type="Pfam" id="PF14533"/>
    </source>
</evidence>
<dbReference type="EC" id="3.4.19.12" evidence="3"/>
<feature type="non-terminal residue" evidence="9">
    <location>
        <position position="1"/>
    </location>
</feature>
<dbReference type="GeneID" id="20243803"/>
<evidence type="ECO:0000313" key="10">
    <source>
        <dbReference type="Proteomes" id="UP000030746"/>
    </source>
</evidence>
<sequence>LLDNIEIKMKGTCVGGTIPSLFEGKMLSYIRCKHVNYCSQKEETFFDIQLNVKSKKLLDIISYKILAVQKEFTTLDTFNPAAGTKTYRIEEIPKDEDELADDELLIPVAHFQKEIYSTFGVPFLLKVKN</sequence>
<dbReference type="STRING" id="225164.V4A732"/>
<dbReference type="GO" id="GO:0004843">
    <property type="term" value="F:cysteine-type deubiquitinase activity"/>
    <property type="evidence" value="ECO:0007669"/>
    <property type="project" value="UniProtKB-EC"/>
</dbReference>
<dbReference type="Proteomes" id="UP000030746">
    <property type="component" value="Unassembled WGS sequence"/>
</dbReference>
<proteinExistence type="inferred from homology"/>
<evidence type="ECO:0000256" key="6">
    <source>
        <dbReference type="ARBA" id="ARBA00022801"/>
    </source>
</evidence>
<feature type="domain" description="Ubiquitin carboxyl-terminal hydrolase C-terminal" evidence="8">
    <location>
        <begin position="56"/>
        <end position="129"/>
    </location>
</feature>
<reference evidence="9 10" key="1">
    <citation type="journal article" date="2013" name="Nature">
        <title>Insights into bilaterian evolution from three spiralian genomes.</title>
        <authorList>
            <person name="Simakov O."/>
            <person name="Marletaz F."/>
            <person name="Cho S.J."/>
            <person name="Edsinger-Gonzales E."/>
            <person name="Havlak P."/>
            <person name="Hellsten U."/>
            <person name="Kuo D.H."/>
            <person name="Larsson T."/>
            <person name="Lv J."/>
            <person name="Arendt D."/>
            <person name="Savage R."/>
            <person name="Osoegawa K."/>
            <person name="de Jong P."/>
            <person name="Grimwood J."/>
            <person name="Chapman J.A."/>
            <person name="Shapiro H."/>
            <person name="Aerts A."/>
            <person name="Otillar R.P."/>
            <person name="Terry A.Y."/>
            <person name="Boore J.L."/>
            <person name="Grigoriev I.V."/>
            <person name="Lindberg D.R."/>
            <person name="Seaver E.C."/>
            <person name="Weisblat D.A."/>
            <person name="Putnam N.H."/>
            <person name="Rokhsar D.S."/>
        </authorList>
    </citation>
    <scope>NUCLEOTIDE SEQUENCE [LARGE SCALE GENOMIC DNA]</scope>
</reference>
<organism evidence="9 10">
    <name type="scientific">Lottia gigantea</name>
    <name type="common">Giant owl limpet</name>
    <dbReference type="NCBI Taxonomy" id="225164"/>
    <lineage>
        <taxon>Eukaryota</taxon>
        <taxon>Metazoa</taxon>
        <taxon>Spiralia</taxon>
        <taxon>Lophotrochozoa</taxon>
        <taxon>Mollusca</taxon>
        <taxon>Gastropoda</taxon>
        <taxon>Patellogastropoda</taxon>
        <taxon>Lottioidea</taxon>
        <taxon>Lottiidae</taxon>
        <taxon>Lottia</taxon>
    </lineage>
</organism>
<dbReference type="InterPro" id="IPR038765">
    <property type="entry name" value="Papain-like_cys_pep_sf"/>
</dbReference>
<name>V4A732_LOTGI</name>
<comment type="catalytic activity">
    <reaction evidence="1">
        <text>Thiol-dependent hydrolysis of ester, thioester, amide, peptide and isopeptide bonds formed by the C-terminal Gly of ubiquitin (a 76-residue protein attached to proteins as an intracellular targeting signal).</text>
        <dbReference type="EC" id="3.4.19.12"/>
    </reaction>
</comment>
<keyword evidence="7" id="KW-0788">Thiol protease</keyword>
<dbReference type="Pfam" id="PF14533">
    <property type="entry name" value="USP7_C2"/>
    <property type="match status" value="1"/>
</dbReference>
<feature type="non-terminal residue" evidence="9">
    <location>
        <position position="129"/>
    </location>
</feature>
<dbReference type="SUPFAM" id="SSF54001">
    <property type="entry name" value="Cysteine proteinases"/>
    <property type="match status" value="1"/>
</dbReference>
<dbReference type="KEGG" id="lgi:LOTGIDRAFT_176495"/>
<dbReference type="RefSeq" id="XP_009049569.1">
    <property type="nucleotide sequence ID" value="XM_009051321.1"/>
</dbReference>
<evidence type="ECO:0000256" key="2">
    <source>
        <dbReference type="ARBA" id="ARBA00009085"/>
    </source>
</evidence>
<evidence type="ECO:0000256" key="7">
    <source>
        <dbReference type="ARBA" id="ARBA00022807"/>
    </source>
</evidence>